<organism evidence="1">
    <name type="scientific">Anguilla anguilla</name>
    <name type="common">European freshwater eel</name>
    <name type="synonym">Muraena anguilla</name>
    <dbReference type="NCBI Taxonomy" id="7936"/>
    <lineage>
        <taxon>Eukaryota</taxon>
        <taxon>Metazoa</taxon>
        <taxon>Chordata</taxon>
        <taxon>Craniata</taxon>
        <taxon>Vertebrata</taxon>
        <taxon>Euteleostomi</taxon>
        <taxon>Actinopterygii</taxon>
        <taxon>Neopterygii</taxon>
        <taxon>Teleostei</taxon>
        <taxon>Anguilliformes</taxon>
        <taxon>Anguillidae</taxon>
        <taxon>Anguilla</taxon>
    </lineage>
</organism>
<sequence length="31" mass="3717">MLFLSIPRNLSVLEVFPGFPLRVIFSRNKYY</sequence>
<name>A0A0E9SQK4_ANGAN</name>
<protein>
    <submittedName>
        <fullName evidence="1">Uncharacterized protein</fullName>
    </submittedName>
</protein>
<proteinExistence type="predicted"/>
<reference evidence="1" key="2">
    <citation type="journal article" date="2015" name="Fish Shellfish Immunol.">
        <title>Early steps in the European eel (Anguilla anguilla)-Vibrio vulnificus interaction in the gills: Role of the RtxA13 toxin.</title>
        <authorList>
            <person name="Callol A."/>
            <person name="Pajuelo D."/>
            <person name="Ebbesson L."/>
            <person name="Teles M."/>
            <person name="MacKenzie S."/>
            <person name="Amaro C."/>
        </authorList>
    </citation>
    <scope>NUCLEOTIDE SEQUENCE</scope>
</reference>
<dbReference type="AlphaFoldDB" id="A0A0E9SQK4"/>
<reference evidence="1" key="1">
    <citation type="submission" date="2014-11" db="EMBL/GenBank/DDBJ databases">
        <authorList>
            <person name="Amaro Gonzalez C."/>
        </authorList>
    </citation>
    <scope>NUCLEOTIDE SEQUENCE</scope>
</reference>
<evidence type="ECO:0000313" key="1">
    <source>
        <dbReference type="EMBL" id="JAH43649.1"/>
    </source>
</evidence>
<dbReference type="EMBL" id="GBXM01064928">
    <property type="protein sequence ID" value="JAH43649.1"/>
    <property type="molecule type" value="Transcribed_RNA"/>
</dbReference>
<accession>A0A0E9SQK4</accession>